<dbReference type="Gene3D" id="1.10.10.10">
    <property type="entry name" value="Winged helix-like DNA-binding domain superfamily/Winged helix DNA-binding domain"/>
    <property type="match status" value="1"/>
</dbReference>
<accession>A0A0X8JR28</accession>
<dbReference type="SMART" id="SM00345">
    <property type="entry name" value="HTH_GNTR"/>
    <property type="match status" value="1"/>
</dbReference>
<dbReference type="AlphaFoldDB" id="A0A0X8JR28"/>
<dbReference type="Pfam" id="PF00392">
    <property type="entry name" value="GntR"/>
    <property type="match status" value="1"/>
</dbReference>
<feature type="domain" description="HTH gntR-type" evidence="4">
    <location>
        <begin position="1"/>
        <end position="69"/>
    </location>
</feature>
<dbReference type="KEGG" id="doa:AXF15_10235"/>
<evidence type="ECO:0000313" key="6">
    <source>
        <dbReference type="Proteomes" id="UP000063964"/>
    </source>
</evidence>
<dbReference type="InterPro" id="IPR036390">
    <property type="entry name" value="WH_DNA-bd_sf"/>
</dbReference>
<dbReference type="Proteomes" id="UP000063964">
    <property type="component" value="Chromosome"/>
</dbReference>
<dbReference type="OrthoDB" id="5343675at2"/>
<evidence type="ECO:0000256" key="2">
    <source>
        <dbReference type="ARBA" id="ARBA00023125"/>
    </source>
</evidence>
<dbReference type="GO" id="GO:0003700">
    <property type="term" value="F:DNA-binding transcription factor activity"/>
    <property type="evidence" value="ECO:0007669"/>
    <property type="project" value="InterPro"/>
</dbReference>
<reference evidence="6" key="1">
    <citation type="submission" date="2016-02" db="EMBL/GenBank/DDBJ databases">
        <authorList>
            <person name="Holder M.E."/>
            <person name="Ajami N.J."/>
            <person name="Petrosino J.F."/>
        </authorList>
    </citation>
    <scope>NUCLEOTIDE SEQUENCE [LARGE SCALE GENOMIC DNA]</scope>
    <source>
        <strain evidence="6">DSM 12838</strain>
    </source>
</reference>
<name>A0A0X8JR28_9BACT</name>
<organism evidence="5 6">
    <name type="scientific">Desulfomicrobium orale DSM 12838</name>
    <dbReference type="NCBI Taxonomy" id="888061"/>
    <lineage>
        <taxon>Bacteria</taxon>
        <taxon>Pseudomonadati</taxon>
        <taxon>Thermodesulfobacteriota</taxon>
        <taxon>Desulfovibrionia</taxon>
        <taxon>Desulfovibrionales</taxon>
        <taxon>Desulfomicrobiaceae</taxon>
        <taxon>Desulfomicrobium</taxon>
    </lineage>
</organism>
<evidence type="ECO:0000259" key="4">
    <source>
        <dbReference type="PROSITE" id="PS50949"/>
    </source>
</evidence>
<keyword evidence="1" id="KW-0805">Transcription regulation</keyword>
<dbReference type="CDD" id="cd07377">
    <property type="entry name" value="WHTH_GntR"/>
    <property type="match status" value="1"/>
</dbReference>
<evidence type="ECO:0000256" key="1">
    <source>
        <dbReference type="ARBA" id="ARBA00023015"/>
    </source>
</evidence>
<protein>
    <recommendedName>
        <fullName evidence="4">HTH gntR-type domain-containing protein</fullName>
    </recommendedName>
</protein>
<sequence>MTKQELAEKYIEDALLRGRWKLSERLPAERELAVELGVNRGTLRAALQTLTGKGILETVHGRGTTVQTLPQKSTTLRCTLKASLEGLHLLLPPLMLSECFSATPLRILEMEHVLPQAGLALRGGDAKIFSWCQHRFFQLLVHCLENPCLLRAAENILPDTLFLESAVRDFDLSQREEIFAALARILGELRRMDVRKAGESAAGYATLVLGFLEARPYRQKADSGLSLSHVDSPGKQEKGCRTYKKF</sequence>
<dbReference type="SUPFAM" id="SSF46785">
    <property type="entry name" value="Winged helix' DNA-binding domain"/>
    <property type="match status" value="1"/>
</dbReference>
<evidence type="ECO:0000256" key="3">
    <source>
        <dbReference type="ARBA" id="ARBA00023163"/>
    </source>
</evidence>
<dbReference type="InterPro" id="IPR000524">
    <property type="entry name" value="Tscrpt_reg_HTH_GntR"/>
</dbReference>
<dbReference type="PRINTS" id="PR00035">
    <property type="entry name" value="HTHGNTR"/>
</dbReference>
<proteinExistence type="predicted"/>
<dbReference type="InterPro" id="IPR036388">
    <property type="entry name" value="WH-like_DNA-bd_sf"/>
</dbReference>
<evidence type="ECO:0000313" key="5">
    <source>
        <dbReference type="EMBL" id="AMD93437.1"/>
    </source>
</evidence>
<dbReference type="PROSITE" id="PS50949">
    <property type="entry name" value="HTH_GNTR"/>
    <property type="match status" value="1"/>
</dbReference>
<keyword evidence="2" id="KW-0238">DNA-binding</keyword>
<dbReference type="PANTHER" id="PTHR43537:SF5">
    <property type="entry name" value="UXU OPERON TRANSCRIPTIONAL REGULATOR"/>
    <property type="match status" value="1"/>
</dbReference>
<dbReference type="EMBL" id="CP014230">
    <property type="protein sequence ID" value="AMD93437.1"/>
    <property type="molecule type" value="Genomic_DNA"/>
</dbReference>
<dbReference type="PANTHER" id="PTHR43537">
    <property type="entry name" value="TRANSCRIPTIONAL REGULATOR, GNTR FAMILY"/>
    <property type="match status" value="1"/>
</dbReference>
<dbReference type="GO" id="GO:0003677">
    <property type="term" value="F:DNA binding"/>
    <property type="evidence" value="ECO:0007669"/>
    <property type="project" value="UniProtKB-KW"/>
</dbReference>
<keyword evidence="3" id="KW-0804">Transcription</keyword>
<gene>
    <name evidence="5" type="ORF">AXF15_10235</name>
</gene>
<dbReference type="STRING" id="888061.AXF15_10235"/>
<keyword evidence="6" id="KW-1185">Reference proteome</keyword>
<dbReference type="RefSeq" id="WP_066606943.1">
    <property type="nucleotide sequence ID" value="NZ_CP014230.1"/>
</dbReference>